<dbReference type="InterPro" id="IPR051089">
    <property type="entry name" value="prtT"/>
</dbReference>
<keyword evidence="6" id="KW-0804">Transcription</keyword>
<evidence type="ECO:0000259" key="9">
    <source>
        <dbReference type="PROSITE" id="PS50048"/>
    </source>
</evidence>
<dbReference type="CDD" id="cd12148">
    <property type="entry name" value="fungal_TF_MHR"/>
    <property type="match status" value="1"/>
</dbReference>
<evidence type="ECO:0000256" key="1">
    <source>
        <dbReference type="ARBA" id="ARBA00004123"/>
    </source>
</evidence>
<evidence type="ECO:0000313" key="11">
    <source>
        <dbReference type="Proteomes" id="UP000243515"/>
    </source>
</evidence>
<evidence type="ECO:0000256" key="8">
    <source>
        <dbReference type="SAM" id="MobiDB-lite"/>
    </source>
</evidence>
<evidence type="ECO:0000256" key="4">
    <source>
        <dbReference type="ARBA" id="ARBA00023015"/>
    </source>
</evidence>
<dbReference type="FunFam" id="4.10.240.10:FF:000003">
    <property type="entry name" value="C6 transcription factor (Leu3)"/>
    <property type="match status" value="1"/>
</dbReference>
<sequence>MEGLEGPSSSTASTTNTVQPQHHHYHQHQYLHSDDSSYPHITPGCSPEDDADVLGDLKRPRACDQCRHLKVRCELDSAHPATPCRRCAKAGRRCLISAPNRKRQKKTDSRVAELEKKIDALTSSLATRQTGTGRGAVIPHHPAPWGDGSGYNRTGSEGGHPGPKEEVSAMEPNRNRLGTLDPVLRDEPEVADVIDQHIVGHDAATKAFDRFVRDLTPLMPVVVFPHGTTMATVRRTKPVLWLAILTIAIGPFQPFSVQQRLAEEAYRILADRVVMKGDKSLELVQALWVLSMWYILPDNLEELKFFQLVHMAVVIGMEIGLGRRTKKKPSWSRDSMSRKPPIVDLDAPESRRAWLGCYFLAVNVSMALRRTLLVRWHPYMEESLEILRSSPDAVPSDHLLIYWAKLCHISEDVGFQFSMDDPGINVSLSEPKVQYALKGFEKQLDQWRSEVAPEYYTPALRHAENIVNIYMHEIALHVDHNIDDFKPTFWGGLSENTQTTQVSHAHVDALTSFVASIHSVMEFISHLDPEILICLPTLYFARTSYSTVAMTKLDLAVSAPNSRLGEVFDSVHLKLQTHLDNLIDHLRIAGSHPGGRTAAKFCTIFDLLRGWYWQHKDHGSGPKEGVTDSAPSSTTLSPEATNRQQQTPLLLSEAAMGEPSQTGVGRSHPASSSSPDAVNWSRYPSPPVASTVSSSQSSYPPQYPPHLSQHPRLGGSGDTAMMSNVIQSSQPAYSSFVPGFGTAVGFDPDGLFALGSIIEDGFFTIPGDMNPNFYMAQ</sequence>
<organism evidence="10 11">
    <name type="scientific">Elaphomyces granulatus</name>
    <dbReference type="NCBI Taxonomy" id="519963"/>
    <lineage>
        <taxon>Eukaryota</taxon>
        <taxon>Fungi</taxon>
        <taxon>Dikarya</taxon>
        <taxon>Ascomycota</taxon>
        <taxon>Pezizomycotina</taxon>
        <taxon>Eurotiomycetes</taxon>
        <taxon>Eurotiomycetidae</taxon>
        <taxon>Eurotiales</taxon>
        <taxon>Elaphomycetaceae</taxon>
        <taxon>Elaphomyces</taxon>
    </lineage>
</organism>
<evidence type="ECO:0000313" key="10">
    <source>
        <dbReference type="EMBL" id="OXV08571.1"/>
    </source>
</evidence>
<feature type="compositionally biased region" description="Polar residues" evidence="8">
    <location>
        <begin position="659"/>
        <end position="676"/>
    </location>
</feature>
<name>A0A232LWM4_9EURO</name>
<reference evidence="10 11" key="1">
    <citation type="journal article" date="2015" name="Environ. Microbiol.">
        <title>Metagenome sequence of Elaphomyces granulatus from sporocarp tissue reveals Ascomycota ectomycorrhizal fingerprints of genome expansion and a Proteobacteria-rich microbiome.</title>
        <authorList>
            <person name="Quandt C.A."/>
            <person name="Kohler A."/>
            <person name="Hesse C.N."/>
            <person name="Sharpton T.J."/>
            <person name="Martin F."/>
            <person name="Spatafora J.W."/>
        </authorList>
    </citation>
    <scope>NUCLEOTIDE SEQUENCE [LARGE SCALE GENOMIC DNA]</scope>
    <source>
        <strain evidence="10 11">OSC145934</strain>
    </source>
</reference>
<dbReference type="InterPro" id="IPR001138">
    <property type="entry name" value="Zn2Cys6_DnaBD"/>
</dbReference>
<dbReference type="GO" id="GO:0001216">
    <property type="term" value="F:DNA-binding transcription activator activity"/>
    <property type="evidence" value="ECO:0007669"/>
    <property type="project" value="UniProtKB-ARBA"/>
</dbReference>
<dbReference type="Gene3D" id="4.10.240.10">
    <property type="entry name" value="Zn(2)-C6 fungal-type DNA-binding domain"/>
    <property type="match status" value="1"/>
</dbReference>
<feature type="region of interest" description="Disordered" evidence="8">
    <location>
        <begin position="1"/>
        <end position="44"/>
    </location>
</feature>
<dbReference type="GO" id="GO:0008270">
    <property type="term" value="F:zinc ion binding"/>
    <property type="evidence" value="ECO:0007669"/>
    <property type="project" value="InterPro"/>
</dbReference>
<dbReference type="PROSITE" id="PS00463">
    <property type="entry name" value="ZN2_CY6_FUNGAL_1"/>
    <property type="match status" value="1"/>
</dbReference>
<dbReference type="CDD" id="cd00067">
    <property type="entry name" value="GAL4"/>
    <property type="match status" value="1"/>
</dbReference>
<dbReference type="GO" id="GO:0000976">
    <property type="term" value="F:transcription cis-regulatory region binding"/>
    <property type="evidence" value="ECO:0007669"/>
    <property type="project" value="TreeGrafter"/>
</dbReference>
<evidence type="ECO:0000256" key="7">
    <source>
        <dbReference type="ARBA" id="ARBA00023242"/>
    </source>
</evidence>
<feature type="region of interest" description="Disordered" evidence="8">
    <location>
        <begin position="130"/>
        <end position="180"/>
    </location>
</feature>
<gene>
    <name evidence="10" type="ORF">Egran_03666</name>
</gene>
<evidence type="ECO:0000256" key="6">
    <source>
        <dbReference type="ARBA" id="ARBA00023163"/>
    </source>
</evidence>
<dbReference type="Pfam" id="PF00172">
    <property type="entry name" value="Zn_clus"/>
    <property type="match status" value="1"/>
</dbReference>
<feature type="compositionally biased region" description="Low complexity" evidence="8">
    <location>
        <begin position="688"/>
        <end position="711"/>
    </location>
</feature>
<dbReference type="Pfam" id="PF04082">
    <property type="entry name" value="Fungal_trans"/>
    <property type="match status" value="1"/>
</dbReference>
<accession>A0A232LWM4</accession>
<dbReference type="PROSITE" id="PS50048">
    <property type="entry name" value="ZN2_CY6_FUNGAL_2"/>
    <property type="match status" value="1"/>
</dbReference>
<dbReference type="InterPro" id="IPR007219">
    <property type="entry name" value="XnlR_reg_dom"/>
</dbReference>
<feature type="compositionally biased region" description="Polar residues" evidence="8">
    <location>
        <begin position="629"/>
        <end position="644"/>
    </location>
</feature>
<dbReference type="SMART" id="SM00066">
    <property type="entry name" value="GAL4"/>
    <property type="match status" value="1"/>
</dbReference>
<evidence type="ECO:0000256" key="3">
    <source>
        <dbReference type="ARBA" id="ARBA00022833"/>
    </source>
</evidence>
<feature type="region of interest" description="Disordered" evidence="8">
    <location>
        <begin position="618"/>
        <end position="644"/>
    </location>
</feature>
<keyword evidence="3" id="KW-0862">Zinc</keyword>
<dbReference type="PANTHER" id="PTHR31845:SF39">
    <property type="entry name" value="TRANSCRIPTION FACTOR PBCR-RELATED"/>
    <property type="match status" value="1"/>
</dbReference>
<dbReference type="GO" id="GO:0005634">
    <property type="term" value="C:nucleus"/>
    <property type="evidence" value="ECO:0007669"/>
    <property type="project" value="UniProtKB-SubCell"/>
</dbReference>
<dbReference type="Proteomes" id="UP000243515">
    <property type="component" value="Unassembled WGS sequence"/>
</dbReference>
<proteinExistence type="predicted"/>
<dbReference type="SUPFAM" id="SSF57701">
    <property type="entry name" value="Zn2/Cys6 DNA-binding domain"/>
    <property type="match status" value="1"/>
</dbReference>
<feature type="region of interest" description="Disordered" evidence="8">
    <location>
        <begin position="657"/>
        <end position="721"/>
    </location>
</feature>
<keyword evidence="2" id="KW-0479">Metal-binding</keyword>
<keyword evidence="5" id="KW-0238">DNA-binding</keyword>
<dbReference type="GO" id="GO:0000981">
    <property type="term" value="F:DNA-binding transcription factor activity, RNA polymerase II-specific"/>
    <property type="evidence" value="ECO:0007669"/>
    <property type="project" value="InterPro"/>
</dbReference>
<keyword evidence="4" id="KW-0805">Transcription regulation</keyword>
<dbReference type="AlphaFoldDB" id="A0A232LWM4"/>
<dbReference type="GO" id="GO:0006351">
    <property type="term" value="P:DNA-templated transcription"/>
    <property type="evidence" value="ECO:0007669"/>
    <property type="project" value="InterPro"/>
</dbReference>
<keyword evidence="11" id="KW-1185">Reference proteome</keyword>
<dbReference type="OrthoDB" id="8062037at2759"/>
<feature type="domain" description="Zn(2)-C6 fungal-type" evidence="9">
    <location>
        <begin position="62"/>
        <end position="96"/>
    </location>
</feature>
<comment type="caution">
    <text evidence="10">The sequence shown here is derived from an EMBL/GenBank/DDBJ whole genome shotgun (WGS) entry which is preliminary data.</text>
</comment>
<dbReference type="EMBL" id="NPHW01004025">
    <property type="protein sequence ID" value="OXV08571.1"/>
    <property type="molecule type" value="Genomic_DNA"/>
</dbReference>
<evidence type="ECO:0000256" key="5">
    <source>
        <dbReference type="ARBA" id="ARBA00023125"/>
    </source>
</evidence>
<comment type="subcellular location">
    <subcellularLocation>
        <location evidence="1">Nucleus</location>
    </subcellularLocation>
</comment>
<keyword evidence="7" id="KW-0539">Nucleus</keyword>
<protein>
    <recommendedName>
        <fullName evidence="9">Zn(2)-C6 fungal-type domain-containing protein</fullName>
    </recommendedName>
</protein>
<evidence type="ECO:0000256" key="2">
    <source>
        <dbReference type="ARBA" id="ARBA00022723"/>
    </source>
</evidence>
<feature type="compositionally biased region" description="Polar residues" evidence="8">
    <location>
        <begin position="7"/>
        <end position="18"/>
    </location>
</feature>
<dbReference type="InterPro" id="IPR036864">
    <property type="entry name" value="Zn2-C6_fun-type_DNA-bd_sf"/>
</dbReference>
<dbReference type="PANTHER" id="PTHR31845">
    <property type="entry name" value="FINGER DOMAIN PROTEIN, PUTATIVE-RELATED"/>
    <property type="match status" value="1"/>
</dbReference>